<gene>
    <name evidence="5 8" type="primary">xpt</name>
    <name evidence="8" type="ORF">ACFFK8_01795</name>
</gene>
<dbReference type="InterPro" id="IPR050118">
    <property type="entry name" value="Pur/Pyrimidine_PRTase"/>
</dbReference>
<comment type="similarity">
    <text evidence="5">Belongs to the purine/pyrimidine phosphoribosyltransferase family. Xpt subfamily.</text>
</comment>
<comment type="pathway">
    <text evidence="5">Purine metabolism; XMP biosynthesis via salvage pathway; XMP from xanthine: step 1/1.</text>
</comment>
<keyword evidence="1 5" id="KW-0963">Cytoplasm</keyword>
<organism evidence="8 9">
    <name type="scientific">Hallella seregens ATCC 51272</name>
    <dbReference type="NCBI Taxonomy" id="1336250"/>
    <lineage>
        <taxon>Bacteria</taxon>
        <taxon>Pseudomonadati</taxon>
        <taxon>Bacteroidota</taxon>
        <taxon>Bacteroidia</taxon>
        <taxon>Bacteroidales</taxon>
        <taxon>Prevotellaceae</taxon>
        <taxon>Hallella</taxon>
    </lineage>
</organism>
<dbReference type="NCBIfam" id="NF006671">
    <property type="entry name" value="PRK09219.1"/>
    <property type="match status" value="1"/>
</dbReference>
<dbReference type="InterPro" id="IPR010079">
    <property type="entry name" value="Xanthine_PRibTrfase"/>
</dbReference>
<dbReference type="EMBL" id="JBHLZF010000001">
    <property type="protein sequence ID" value="MFB9896588.1"/>
    <property type="molecule type" value="Genomic_DNA"/>
</dbReference>
<dbReference type="HAMAP" id="MF_01184">
    <property type="entry name" value="XPRTase"/>
    <property type="match status" value="1"/>
</dbReference>
<feature type="binding site" evidence="5">
    <location>
        <position position="155"/>
    </location>
    <ligand>
        <name>xanthine</name>
        <dbReference type="ChEBI" id="CHEBI:17712"/>
    </ligand>
</feature>
<sequence length="190" mass="21135">MKALKERILKDGRSLPGGILKVDSFINHQMDPYLMRQVAVEFIRRFASCNITKIVTIEASGIAPAVMVGLLMDVPVVFAKKKKPSTMGNMLSTTVFSFTKQKNYNVVVSKEYLTADDRVIFIDDFLANGNAAKGIVDLCQQAGAKLEGMGFIIEKSFQHGRRVLEELGYRVESLAVVDSLDNCQIKLKQE</sequence>
<comment type="subcellular location">
    <subcellularLocation>
        <location evidence="5">Cytoplasm</location>
    </subcellularLocation>
</comment>
<dbReference type="InterPro" id="IPR000836">
    <property type="entry name" value="PRTase_dom"/>
</dbReference>
<evidence type="ECO:0000256" key="2">
    <source>
        <dbReference type="ARBA" id="ARBA00022676"/>
    </source>
</evidence>
<keyword evidence="2 5" id="KW-0328">Glycosyltransferase</keyword>
<evidence type="ECO:0000313" key="8">
    <source>
        <dbReference type="EMBL" id="MFB9896588.1"/>
    </source>
</evidence>
<accession>A0ABV5ZGU7</accession>
<dbReference type="SUPFAM" id="SSF53271">
    <property type="entry name" value="PRTase-like"/>
    <property type="match status" value="1"/>
</dbReference>
<evidence type="ECO:0000256" key="5">
    <source>
        <dbReference type="HAMAP-Rule" id="MF_01184"/>
    </source>
</evidence>
<evidence type="ECO:0000256" key="3">
    <source>
        <dbReference type="ARBA" id="ARBA00022679"/>
    </source>
</evidence>
<dbReference type="Gene3D" id="3.40.50.2020">
    <property type="match status" value="1"/>
</dbReference>
<comment type="function">
    <text evidence="5">Converts the preformed base xanthine, a product of nucleic acid breakdown, to xanthosine 5'-monophosphate (XMP), so it can be reused for RNA or DNA synthesis.</text>
</comment>
<comment type="catalytic activity">
    <reaction evidence="5">
        <text>XMP + diphosphate = xanthine + 5-phospho-alpha-D-ribose 1-diphosphate</text>
        <dbReference type="Rhea" id="RHEA:10800"/>
        <dbReference type="ChEBI" id="CHEBI:17712"/>
        <dbReference type="ChEBI" id="CHEBI:33019"/>
        <dbReference type="ChEBI" id="CHEBI:57464"/>
        <dbReference type="ChEBI" id="CHEBI:58017"/>
        <dbReference type="EC" id="2.4.2.22"/>
    </reaction>
</comment>
<dbReference type="PANTHER" id="PTHR43864">
    <property type="entry name" value="HYPOXANTHINE/GUANINE PHOSPHORIBOSYLTRANSFERASE"/>
    <property type="match status" value="1"/>
</dbReference>
<comment type="subunit">
    <text evidence="5">Homodimer.</text>
</comment>
<keyword evidence="4 5" id="KW-0660">Purine salvage</keyword>
<proteinExistence type="inferred from homology"/>
<feature type="domain" description="Phosphoribosyltransferase" evidence="7">
    <location>
        <begin position="45"/>
        <end position="145"/>
    </location>
</feature>
<dbReference type="GO" id="GO:0000310">
    <property type="term" value="F:xanthine phosphoribosyltransferase activity"/>
    <property type="evidence" value="ECO:0007669"/>
    <property type="project" value="UniProtKB-EC"/>
</dbReference>
<reference evidence="8 9" key="1">
    <citation type="submission" date="2024-09" db="EMBL/GenBank/DDBJ databases">
        <authorList>
            <person name="Sun Q."/>
            <person name="Mori K."/>
        </authorList>
    </citation>
    <scope>NUCLEOTIDE SEQUENCE [LARGE SCALE GENOMIC DNA]</scope>
    <source>
        <strain evidence="8 9">ATCC 51272</strain>
    </source>
</reference>
<keyword evidence="9" id="KW-1185">Reference proteome</keyword>
<dbReference type="NCBIfam" id="TIGR01744">
    <property type="entry name" value="XPRTase"/>
    <property type="match status" value="1"/>
</dbReference>
<keyword evidence="3 5" id="KW-0808">Transferase</keyword>
<evidence type="ECO:0000256" key="4">
    <source>
        <dbReference type="ARBA" id="ARBA00022726"/>
    </source>
</evidence>
<dbReference type="RefSeq" id="WP_027952663.1">
    <property type="nucleotide sequence ID" value="NZ_JADU01000027.1"/>
</dbReference>
<name>A0ABV5ZGU7_9BACT</name>
<dbReference type="PANTHER" id="PTHR43864:SF1">
    <property type="entry name" value="XANTHINE PHOSPHORIBOSYLTRANSFERASE"/>
    <property type="match status" value="1"/>
</dbReference>
<evidence type="ECO:0000313" key="9">
    <source>
        <dbReference type="Proteomes" id="UP001589688"/>
    </source>
</evidence>
<dbReference type="Pfam" id="PF00156">
    <property type="entry name" value="Pribosyltran"/>
    <property type="match status" value="1"/>
</dbReference>
<feature type="binding site" evidence="5">
    <location>
        <position position="27"/>
    </location>
    <ligand>
        <name>xanthine</name>
        <dbReference type="ChEBI" id="CHEBI:17712"/>
    </ligand>
</feature>
<dbReference type="EC" id="2.4.2.22" evidence="5 6"/>
<dbReference type="Proteomes" id="UP001589688">
    <property type="component" value="Unassembled WGS sequence"/>
</dbReference>
<feature type="binding site" evidence="5">
    <location>
        <position position="20"/>
    </location>
    <ligand>
        <name>xanthine</name>
        <dbReference type="ChEBI" id="CHEBI:17712"/>
    </ligand>
</feature>
<protein>
    <recommendedName>
        <fullName evidence="5 6">Xanthine phosphoribosyltransferase</fullName>
        <shortName evidence="5">XPRTase</shortName>
        <ecNumber evidence="5 6">2.4.2.22</ecNumber>
    </recommendedName>
</protein>
<evidence type="ECO:0000259" key="7">
    <source>
        <dbReference type="Pfam" id="PF00156"/>
    </source>
</evidence>
<dbReference type="InterPro" id="IPR029057">
    <property type="entry name" value="PRTase-like"/>
</dbReference>
<dbReference type="CDD" id="cd06223">
    <property type="entry name" value="PRTases_typeI"/>
    <property type="match status" value="1"/>
</dbReference>
<evidence type="ECO:0000256" key="1">
    <source>
        <dbReference type="ARBA" id="ARBA00022490"/>
    </source>
</evidence>
<feature type="binding site" evidence="5">
    <location>
        <begin position="127"/>
        <end position="131"/>
    </location>
    <ligand>
        <name>5-phospho-alpha-D-ribose 1-diphosphate</name>
        <dbReference type="ChEBI" id="CHEBI:58017"/>
    </ligand>
</feature>
<evidence type="ECO:0000256" key="6">
    <source>
        <dbReference type="NCBIfam" id="TIGR01744"/>
    </source>
</evidence>
<comment type="caution">
    <text evidence="8">The sequence shown here is derived from an EMBL/GenBank/DDBJ whole genome shotgun (WGS) entry which is preliminary data.</text>
</comment>